<evidence type="ECO:0000256" key="3">
    <source>
        <dbReference type="ARBA" id="ARBA00022777"/>
    </source>
</evidence>
<evidence type="ECO:0000256" key="2">
    <source>
        <dbReference type="ARBA" id="ARBA00022679"/>
    </source>
</evidence>
<evidence type="ECO:0000256" key="4">
    <source>
        <dbReference type="RuleBase" id="RU369062"/>
    </source>
</evidence>
<dbReference type="PANTHER" id="PTHR34383:SF1">
    <property type="entry name" value="ADP-POLYPHOSPHATE PHOSPHOTRANSFERASE"/>
    <property type="match status" value="1"/>
</dbReference>
<dbReference type="Proteomes" id="UP000001868">
    <property type="component" value="Chromosome"/>
</dbReference>
<gene>
    <name evidence="6" type="ordered locus">PHZ_c0534</name>
</gene>
<dbReference type="HOGENOM" id="CLU_048699_3_0_5"/>
<name>B4REW0_PHEZH</name>
<keyword evidence="2 4" id="KW-0808">Transferase</keyword>
<reference evidence="6 7" key="1">
    <citation type="journal article" date="2008" name="BMC Genomics">
        <title>Complete genome of Phenylobacterium zucineum - a novel facultative intracellular bacterium isolated from human erythroleukemia cell line K562.</title>
        <authorList>
            <person name="Luo Y."/>
            <person name="Xu X."/>
            <person name="Ding Z."/>
            <person name="Liu Z."/>
            <person name="Zhang B."/>
            <person name="Yan Z."/>
            <person name="Sun J."/>
            <person name="Hu S."/>
            <person name="Hu X."/>
        </authorList>
    </citation>
    <scope>NUCLEOTIDE SEQUENCE [LARGE SCALE GENOMIC DNA]</scope>
    <source>
        <strain evidence="6 7">HLK1</strain>
    </source>
</reference>
<dbReference type="Gene3D" id="3.40.50.300">
    <property type="entry name" value="P-loop containing nucleotide triphosphate hydrolases"/>
    <property type="match status" value="1"/>
</dbReference>
<dbReference type="STRING" id="450851.PHZ_c0534"/>
<dbReference type="InterPro" id="IPR016898">
    <property type="entry name" value="Polyphosphate_phosphotransfera"/>
</dbReference>
<dbReference type="KEGG" id="pzu:PHZ_c0534"/>
<dbReference type="InterPro" id="IPR022486">
    <property type="entry name" value="PPK2_PA0141"/>
</dbReference>
<protein>
    <recommendedName>
        <fullName evidence="4">ADP/GDP-polyphosphate phosphotransferase</fullName>
        <ecNumber evidence="4">2.7.4.-</ecNumber>
    </recommendedName>
    <alternativeName>
        <fullName evidence="4">Polyphosphate kinase PPK2</fullName>
    </alternativeName>
</protein>
<dbReference type="GO" id="GO:0008976">
    <property type="term" value="F:polyphosphate kinase activity"/>
    <property type="evidence" value="ECO:0007669"/>
    <property type="project" value="UniProtKB-UniRule"/>
</dbReference>
<proteinExistence type="inferred from homology"/>
<keyword evidence="7" id="KW-1185">Reference proteome</keyword>
<dbReference type="Pfam" id="PF03976">
    <property type="entry name" value="PPK2"/>
    <property type="match status" value="1"/>
</dbReference>
<keyword evidence="3 4" id="KW-0418">Kinase</keyword>
<accession>B4REW0</accession>
<organism evidence="6 7">
    <name type="scientific">Phenylobacterium zucineum (strain HLK1)</name>
    <dbReference type="NCBI Taxonomy" id="450851"/>
    <lineage>
        <taxon>Bacteria</taxon>
        <taxon>Pseudomonadati</taxon>
        <taxon>Pseudomonadota</taxon>
        <taxon>Alphaproteobacteria</taxon>
        <taxon>Caulobacterales</taxon>
        <taxon>Caulobacteraceae</taxon>
        <taxon>Phenylobacterium</taxon>
    </lineage>
</organism>
<evidence type="ECO:0000259" key="5">
    <source>
        <dbReference type="Pfam" id="PF03976"/>
    </source>
</evidence>
<sequence>MPKSDYDRELEALQVALVRFQQYAMAAGEKDLVIFEGRDAAGKDGAIKRIVEPLSIRATRVIALPKPTDREQSQWYFQRYVPHLPAAGELVILNRSWYNRAGVERVMGFSTPAEQEVFLQDAPIFERMLTDGGVQIVKLWLDISRQEQARRLEARRSNPLKALKVSPLDAVAQEKWEAYSAARDEMLARTGSEHAPWIVVKTDDKKTARLNILRLLLKALAPPEIAGGVAEPDPEVVFRFTPEALTRLNR</sequence>
<dbReference type="RefSeq" id="WP_012521096.1">
    <property type="nucleotide sequence ID" value="NC_011144.1"/>
</dbReference>
<feature type="domain" description="Polyphosphate kinase-2-related" evidence="5">
    <location>
        <begin position="3"/>
        <end position="221"/>
    </location>
</feature>
<dbReference type="NCBIfam" id="TIGR03707">
    <property type="entry name" value="PPK2_P_aer"/>
    <property type="match status" value="1"/>
</dbReference>
<comment type="function">
    <text evidence="4">Uses inorganic polyphosphate (polyP) as a donor to convert GDP to GTP or ADP to ATP.</text>
</comment>
<comment type="subunit">
    <text evidence="4">Homotetramer.</text>
</comment>
<dbReference type="InterPro" id="IPR027417">
    <property type="entry name" value="P-loop_NTPase"/>
</dbReference>
<dbReference type="SUPFAM" id="SSF52540">
    <property type="entry name" value="P-loop containing nucleoside triphosphate hydrolases"/>
    <property type="match status" value="1"/>
</dbReference>
<dbReference type="eggNOG" id="COG2326">
    <property type="taxonomic scope" value="Bacteria"/>
</dbReference>
<evidence type="ECO:0000313" key="6">
    <source>
        <dbReference type="EMBL" id="ACG76948.1"/>
    </source>
</evidence>
<comment type="similarity">
    <text evidence="1 4">Belongs to the polyphosphate kinase 2 (PPK2) family. Class I subfamily.</text>
</comment>
<dbReference type="OrthoDB" id="9775224at2"/>
<dbReference type="GO" id="GO:0006793">
    <property type="term" value="P:phosphorus metabolic process"/>
    <property type="evidence" value="ECO:0007669"/>
    <property type="project" value="InterPro"/>
</dbReference>
<evidence type="ECO:0000313" key="7">
    <source>
        <dbReference type="Proteomes" id="UP000001868"/>
    </source>
</evidence>
<dbReference type="EMBL" id="CP000747">
    <property type="protein sequence ID" value="ACG76948.1"/>
    <property type="molecule type" value="Genomic_DNA"/>
</dbReference>
<dbReference type="InterPro" id="IPR022488">
    <property type="entry name" value="PPK2-related"/>
</dbReference>
<dbReference type="EC" id="2.7.4.-" evidence="4"/>
<dbReference type="PANTHER" id="PTHR34383">
    <property type="entry name" value="POLYPHOSPHATE:AMP PHOSPHOTRANSFERASE-RELATED"/>
    <property type="match status" value="1"/>
</dbReference>
<dbReference type="AlphaFoldDB" id="B4REW0"/>
<evidence type="ECO:0000256" key="1">
    <source>
        <dbReference type="ARBA" id="ARBA00009924"/>
    </source>
</evidence>
<dbReference type="PIRSF" id="PIRSF028756">
    <property type="entry name" value="PPK2_prd"/>
    <property type="match status" value="1"/>
</dbReference>